<dbReference type="InterPro" id="IPR018203">
    <property type="entry name" value="GDP_dissociation_inhibitor"/>
</dbReference>
<organism evidence="3 4">
    <name type="scientific">Haematococcus lacustris</name>
    <name type="common">Green alga</name>
    <name type="synonym">Haematococcus pluvialis</name>
    <dbReference type="NCBI Taxonomy" id="44745"/>
    <lineage>
        <taxon>Eukaryota</taxon>
        <taxon>Viridiplantae</taxon>
        <taxon>Chlorophyta</taxon>
        <taxon>core chlorophytes</taxon>
        <taxon>Chlorophyceae</taxon>
        <taxon>CS clade</taxon>
        <taxon>Chlamydomonadales</taxon>
        <taxon>Haematococcaceae</taxon>
        <taxon>Haematococcus</taxon>
    </lineage>
</organism>
<dbReference type="Pfam" id="PF00996">
    <property type="entry name" value="GDI"/>
    <property type="match status" value="1"/>
</dbReference>
<dbReference type="SUPFAM" id="SSF51905">
    <property type="entry name" value="FAD/NAD(P)-binding domain"/>
    <property type="match status" value="1"/>
</dbReference>
<dbReference type="Proteomes" id="UP000485058">
    <property type="component" value="Unassembled WGS sequence"/>
</dbReference>
<evidence type="ECO:0000256" key="2">
    <source>
        <dbReference type="SAM" id="MobiDB-lite"/>
    </source>
</evidence>
<dbReference type="GO" id="GO:0005092">
    <property type="term" value="F:GDP-dissociation inhibitor activity"/>
    <property type="evidence" value="ECO:0007669"/>
    <property type="project" value="InterPro"/>
</dbReference>
<dbReference type="GO" id="GO:0005968">
    <property type="term" value="C:Rab-protein geranylgeranyltransferase complex"/>
    <property type="evidence" value="ECO:0007669"/>
    <property type="project" value="TreeGrafter"/>
</dbReference>
<dbReference type="EMBL" id="BLLF01004254">
    <property type="protein sequence ID" value="GFH29242.1"/>
    <property type="molecule type" value="Genomic_DNA"/>
</dbReference>
<feature type="compositionally biased region" description="Low complexity" evidence="2">
    <location>
        <begin position="106"/>
        <end position="136"/>
    </location>
</feature>
<dbReference type="GO" id="GO:0005634">
    <property type="term" value="C:nucleus"/>
    <property type="evidence" value="ECO:0007669"/>
    <property type="project" value="TreeGrafter"/>
</dbReference>
<keyword evidence="3" id="KW-0808">Transferase</keyword>
<gene>
    <name evidence="3" type="ORF">HaLaN_27875</name>
</gene>
<accession>A0A6A0A9J0</accession>
<name>A0A6A0A9J0_HAELA</name>
<dbReference type="GO" id="GO:0016192">
    <property type="term" value="P:vesicle-mediated transport"/>
    <property type="evidence" value="ECO:0007669"/>
    <property type="project" value="TreeGrafter"/>
</dbReference>
<protein>
    <submittedName>
        <fullName evidence="3">Rab proteins geranylgeranyltransferase component A 2</fullName>
    </submittedName>
</protein>
<comment type="caution">
    <text evidence="3">The sequence shown here is derived from an EMBL/GenBank/DDBJ whole genome shotgun (WGS) entry which is preliminary data.</text>
</comment>
<feature type="non-terminal residue" evidence="3">
    <location>
        <position position="144"/>
    </location>
</feature>
<dbReference type="GO" id="GO:0007264">
    <property type="term" value="P:small GTPase-mediated signal transduction"/>
    <property type="evidence" value="ECO:0007669"/>
    <property type="project" value="InterPro"/>
</dbReference>
<evidence type="ECO:0000313" key="4">
    <source>
        <dbReference type="Proteomes" id="UP000485058"/>
    </source>
</evidence>
<evidence type="ECO:0000256" key="1">
    <source>
        <dbReference type="ARBA" id="ARBA00005593"/>
    </source>
</evidence>
<feature type="region of interest" description="Disordered" evidence="2">
    <location>
        <begin position="87"/>
        <end position="144"/>
    </location>
</feature>
<dbReference type="GO" id="GO:0005829">
    <property type="term" value="C:cytosol"/>
    <property type="evidence" value="ECO:0007669"/>
    <property type="project" value="TreeGrafter"/>
</dbReference>
<dbReference type="InterPro" id="IPR036188">
    <property type="entry name" value="FAD/NAD-bd_sf"/>
</dbReference>
<sequence>MAPEHGAWRGVHVKSNNATRPIPSLWPSSQGMEGPPIEPSAFDVIVVGSGLVEDLIASSLILAGRSVLLIDQSDVYGSGFASFTMAGLQGSCDPALNPNISRPVPQQQQEQQHQKQQQEQQKQQQEQQEQQQQQQEQCKHAAPQ</sequence>
<proteinExistence type="inferred from homology"/>
<dbReference type="PRINTS" id="PR00891">
    <property type="entry name" value="RABGDIREP"/>
</dbReference>
<feature type="non-terminal residue" evidence="3">
    <location>
        <position position="1"/>
    </location>
</feature>
<comment type="similarity">
    <text evidence="1">Belongs to the Rab GDI family.</text>
</comment>
<keyword evidence="4" id="KW-1185">Reference proteome</keyword>
<dbReference type="PANTHER" id="PTHR11787">
    <property type="entry name" value="RAB GDP-DISSOCIATION INHIBITOR"/>
    <property type="match status" value="1"/>
</dbReference>
<dbReference type="Gene3D" id="3.50.50.60">
    <property type="entry name" value="FAD/NAD(P)-binding domain"/>
    <property type="match status" value="1"/>
</dbReference>
<dbReference type="AlphaFoldDB" id="A0A6A0A9J0"/>
<evidence type="ECO:0000313" key="3">
    <source>
        <dbReference type="EMBL" id="GFH29242.1"/>
    </source>
</evidence>
<dbReference type="GO" id="GO:0016740">
    <property type="term" value="F:transferase activity"/>
    <property type="evidence" value="ECO:0007669"/>
    <property type="project" value="UniProtKB-KW"/>
</dbReference>
<reference evidence="3 4" key="1">
    <citation type="submission" date="2020-02" db="EMBL/GenBank/DDBJ databases">
        <title>Draft genome sequence of Haematococcus lacustris strain NIES-144.</title>
        <authorList>
            <person name="Morimoto D."/>
            <person name="Nakagawa S."/>
            <person name="Yoshida T."/>
            <person name="Sawayama S."/>
        </authorList>
    </citation>
    <scope>NUCLEOTIDE SEQUENCE [LARGE SCALE GENOMIC DNA]</scope>
    <source>
        <strain evidence="3 4">NIES-144</strain>
    </source>
</reference>
<dbReference type="PANTHER" id="PTHR11787:SF4">
    <property type="entry name" value="CHM, RAB ESCORT PROTEIN 1"/>
    <property type="match status" value="1"/>
</dbReference>